<dbReference type="SMART" id="SM00409">
    <property type="entry name" value="IG"/>
    <property type="match status" value="1"/>
</dbReference>
<evidence type="ECO:0000256" key="4">
    <source>
        <dbReference type="ARBA" id="ARBA00022859"/>
    </source>
</evidence>
<evidence type="ECO:0000256" key="11">
    <source>
        <dbReference type="SAM" id="MobiDB-lite"/>
    </source>
</evidence>
<keyword evidence="3" id="KW-0732">Signal</keyword>
<dbReference type="InterPro" id="IPR013106">
    <property type="entry name" value="Ig_V-set"/>
</dbReference>
<dbReference type="Proteomes" id="UP000694425">
    <property type="component" value="Unplaced"/>
</dbReference>
<dbReference type="SMART" id="SM00406">
    <property type="entry name" value="IGv"/>
    <property type="match status" value="1"/>
</dbReference>
<dbReference type="GO" id="GO:0042101">
    <property type="term" value="C:T cell receptor complex"/>
    <property type="evidence" value="ECO:0007669"/>
    <property type="project" value="UniProtKB-KW"/>
</dbReference>
<dbReference type="Pfam" id="PF07686">
    <property type="entry name" value="V-set"/>
    <property type="match status" value="1"/>
</dbReference>
<feature type="compositionally biased region" description="Polar residues" evidence="11">
    <location>
        <begin position="133"/>
        <end position="144"/>
    </location>
</feature>
<accession>A0A8C7EVD8</accession>
<comment type="subcellular location">
    <subcellularLocation>
        <location evidence="1">Cell membrane</location>
    </subcellularLocation>
</comment>
<dbReference type="AlphaFoldDB" id="A0A8C7EVD8"/>
<keyword evidence="9" id="KW-0393">Immunoglobulin domain</keyword>
<evidence type="ECO:0000256" key="3">
    <source>
        <dbReference type="ARBA" id="ARBA00022729"/>
    </source>
</evidence>
<keyword evidence="10" id="KW-1279">T cell receptor</keyword>
<name>A0A8C7EVD8_NEOVI</name>
<dbReference type="GO" id="GO:0002250">
    <property type="term" value="P:adaptive immune response"/>
    <property type="evidence" value="ECO:0007669"/>
    <property type="project" value="UniProtKB-KW"/>
</dbReference>
<evidence type="ECO:0000256" key="8">
    <source>
        <dbReference type="ARBA" id="ARBA00023170"/>
    </source>
</evidence>
<dbReference type="InterPro" id="IPR051287">
    <property type="entry name" value="TCR_variable_region"/>
</dbReference>
<keyword evidence="7" id="KW-1015">Disulfide bond</keyword>
<keyword evidence="4" id="KW-0391">Immunity</keyword>
<dbReference type="InterPro" id="IPR007110">
    <property type="entry name" value="Ig-like_dom"/>
</dbReference>
<keyword evidence="14" id="KW-1185">Reference proteome</keyword>
<organism evidence="13 14">
    <name type="scientific">Neovison vison</name>
    <name type="common">American mink</name>
    <name type="synonym">Mustela vison</name>
    <dbReference type="NCBI Taxonomy" id="452646"/>
    <lineage>
        <taxon>Eukaryota</taxon>
        <taxon>Metazoa</taxon>
        <taxon>Chordata</taxon>
        <taxon>Craniata</taxon>
        <taxon>Vertebrata</taxon>
        <taxon>Euteleostomi</taxon>
        <taxon>Mammalia</taxon>
        <taxon>Eutheria</taxon>
        <taxon>Laurasiatheria</taxon>
        <taxon>Carnivora</taxon>
        <taxon>Caniformia</taxon>
        <taxon>Musteloidea</taxon>
        <taxon>Mustelidae</taxon>
        <taxon>Mustelinae</taxon>
        <taxon>Neogale</taxon>
    </lineage>
</organism>
<evidence type="ECO:0000256" key="5">
    <source>
        <dbReference type="ARBA" id="ARBA00023130"/>
    </source>
</evidence>
<sequence length="212" mass="24017">MLLPSLLRAPHSLSFLFAGSSMTQKVTQAQPAISTLENETVTLDCVYEVSGLTYYLFWYKQPPSGEMIFLIHQESYMEQNATEGRYSLNLQKSDHSINLTITALQLADSAVYFCALRDNTVMQHQREAHKNLRSPQEASPSSEHLGSGEWKEEAGAALMGVGILRWMLHWKENAISLAQRAYQTVSFNKSIFIFNSLLCNRSFSNRLKGICW</sequence>
<dbReference type="PROSITE" id="PS50835">
    <property type="entry name" value="IG_LIKE"/>
    <property type="match status" value="1"/>
</dbReference>
<dbReference type="Ensembl" id="ENSNVIT00000030597.1">
    <property type="protein sequence ID" value="ENSNVIP00000026374.1"/>
    <property type="gene ID" value="ENSNVIG00000020413.1"/>
</dbReference>
<evidence type="ECO:0000256" key="9">
    <source>
        <dbReference type="ARBA" id="ARBA00023319"/>
    </source>
</evidence>
<proteinExistence type="predicted"/>
<keyword evidence="6" id="KW-0472">Membrane</keyword>
<keyword evidence="2" id="KW-1003">Cell membrane</keyword>
<dbReference type="Gene3D" id="2.60.40.10">
    <property type="entry name" value="Immunoglobulins"/>
    <property type="match status" value="1"/>
</dbReference>
<dbReference type="PANTHER" id="PTHR19367">
    <property type="entry name" value="T-CELL RECEPTOR ALPHA CHAIN V REGION"/>
    <property type="match status" value="1"/>
</dbReference>
<dbReference type="FunFam" id="2.60.40.10:FF:000878">
    <property type="entry name" value="T cell receptor alpha variable 38-1"/>
    <property type="match status" value="1"/>
</dbReference>
<evidence type="ECO:0000313" key="14">
    <source>
        <dbReference type="Proteomes" id="UP000694425"/>
    </source>
</evidence>
<evidence type="ECO:0000256" key="1">
    <source>
        <dbReference type="ARBA" id="ARBA00004236"/>
    </source>
</evidence>
<evidence type="ECO:0000256" key="7">
    <source>
        <dbReference type="ARBA" id="ARBA00023157"/>
    </source>
</evidence>
<evidence type="ECO:0000259" key="12">
    <source>
        <dbReference type="PROSITE" id="PS50835"/>
    </source>
</evidence>
<reference evidence="13" key="1">
    <citation type="submission" date="2025-08" db="UniProtKB">
        <authorList>
            <consortium name="Ensembl"/>
        </authorList>
    </citation>
    <scope>IDENTIFICATION</scope>
</reference>
<keyword evidence="5" id="KW-1064">Adaptive immunity</keyword>
<dbReference type="InterPro" id="IPR036179">
    <property type="entry name" value="Ig-like_dom_sf"/>
</dbReference>
<dbReference type="GeneTree" id="ENSGT00940000163052"/>
<evidence type="ECO:0000256" key="2">
    <source>
        <dbReference type="ARBA" id="ARBA00022475"/>
    </source>
</evidence>
<feature type="domain" description="Ig-like" evidence="12">
    <location>
        <begin position="4"/>
        <end position="133"/>
    </location>
</feature>
<evidence type="ECO:0000256" key="6">
    <source>
        <dbReference type="ARBA" id="ARBA00023136"/>
    </source>
</evidence>
<dbReference type="InterPro" id="IPR003599">
    <property type="entry name" value="Ig_sub"/>
</dbReference>
<protein>
    <recommendedName>
        <fullName evidence="12">Ig-like domain-containing protein</fullName>
    </recommendedName>
</protein>
<feature type="region of interest" description="Disordered" evidence="11">
    <location>
        <begin position="125"/>
        <end position="147"/>
    </location>
</feature>
<keyword evidence="8" id="KW-0675">Receptor</keyword>
<dbReference type="SUPFAM" id="SSF48726">
    <property type="entry name" value="Immunoglobulin"/>
    <property type="match status" value="1"/>
</dbReference>
<reference evidence="13" key="2">
    <citation type="submission" date="2025-09" db="UniProtKB">
        <authorList>
            <consortium name="Ensembl"/>
        </authorList>
    </citation>
    <scope>IDENTIFICATION</scope>
</reference>
<dbReference type="InterPro" id="IPR013783">
    <property type="entry name" value="Ig-like_fold"/>
</dbReference>
<evidence type="ECO:0000256" key="10">
    <source>
        <dbReference type="ARBA" id="ARBA00043266"/>
    </source>
</evidence>
<dbReference type="PANTHER" id="PTHR19367:SF45">
    <property type="entry name" value="IG-LIKE DOMAIN-CONTAINING PROTEIN"/>
    <property type="match status" value="1"/>
</dbReference>
<evidence type="ECO:0000313" key="13">
    <source>
        <dbReference type="Ensembl" id="ENSNVIP00000026374.1"/>
    </source>
</evidence>